<protein>
    <submittedName>
        <fullName evidence="1">Uncharacterized protein</fullName>
    </submittedName>
</protein>
<dbReference type="EMBL" id="SLWK01000001">
    <property type="protein sequence ID" value="TCO10504.1"/>
    <property type="molecule type" value="Genomic_DNA"/>
</dbReference>
<keyword evidence="2" id="KW-1185">Reference proteome</keyword>
<reference evidence="1 2" key="1">
    <citation type="submission" date="2019-03" db="EMBL/GenBank/DDBJ databases">
        <title>Genomic Encyclopedia of Type Strains, Phase IV (KMG-IV): sequencing the most valuable type-strain genomes for metagenomic binning, comparative biology and taxonomic classification.</title>
        <authorList>
            <person name="Goeker M."/>
        </authorList>
    </citation>
    <scope>NUCLEOTIDE SEQUENCE [LARGE SCALE GENOMIC DNA]</scope>
    <source>
        <strain evidence="1 2">DSM 24179</strain>
    </source>
</reference>
<name>A0A4R2GMJ1_9BACT</name>
<evidence type="ECO:0000313" key="2">
    <source>
        <dbReference type="Proteomes" id="UP000295221"/>
    </source>
</evidence>
<sequence length="37" mass="4256">MKRAMRTNSHTGESKIGVVNDYYGEFHVVTEKQIIDT</sequence>
<evidence type="ECO:0000313" key="1">
    <source>
        <dbReference type="EMBL" id="TCO10504.1"/>
    </source>
</evidence>
<proteinExistence type="predicted"/>
<organism evidence="1 2">
    <name type="scientific">Natronoflexus pectinivorans</name>
    <dbReference type="NCBI Taxonomy" id="682526"/>
    <lineage>
        <taxon>Bacteria</taxon>
        <taxon>Pseudomonadati</taxon>
        <taxon>Bacteroidota</taxon>
        <taxon>Bacteroidia</taxon>
        <taxon>Marinilabiliales</taxon>
        <taxon>Marinilabiliaceae</taxon>
        <taxon>Natronoflexus</taxon>
    </lineage>
</organism>
<dbReference type="Proteomes" id="UP000295221">
    <property type="component" value="Unassembled WGS sequence"/>
</dbReference>
<dbReference type="AlphaFoldDB" id="A0A4R2GMJ1"/>
<gene>
    <name evidence="1" type="ORF">EV194_101134</name>
</gene>
<comment type="caution">
    <text evidence="1">The sequence shown here is derived from an EMBL/GenBank/DDBJ whole genome shotgun (WGS) entry which is preliminary data.</text>
</comment>
<accession>A0A4R2GMJ1</accession>